<organism evidence="10 11">
    <name type="scientific">Roseateles aquatilis</name>
    <dbReference type="NCBI Taxonomy" id="431061"/>
    <lineage>
        <taxon>Bacteria</taxon>
        <taxon>Pseudomonadati</taxon>
        <taxon>Pseudomonadota</taxon>
        <taxon>Betaproteobacteria</taxon>
        <taxon>Burkholderiales</taxon>
        <taxon>Sphaerotilaceae</taxon>
        <taxon>Roseateles</taxon>
    </lineage>
</organism>
<dbReference type="AlphaFoldDB" id="A0A246JCT5"/>
<dbReference type="InterPro" id="IPR001131">
    <property type="entry name" value="Peptidase_M24B_aminopep-P_CS"/>
</dbReference>
<keyword evidence="2" id="KW-0645">Protease</keyword>
<dbReference type="HAMAP" id="MF_01279">
    <property type="entry name" value="X_Pro_dipeptid"/>
    <property type="match status" value="1"/>
</dbReference>
<keyword evidence="7" id="KW-0464">Manganese</keyword>
<evidence type="ECO:0000259" key="9">
    <source>
        <dbReference type="Pfam" id="PF21216"/>
    </source>
</evidence>
<evidence type="ECO:0000256" key="3">
    <source>
        <dbReference type="ARBA" id="ARBA00022723"/>
    </source>
</evidence>
<dbReference type="OrthoDB" id="9806388at2"/>
<keyword evidence="3" id="KW-0479">Metal-binding</keyword>
<evidence type="ECO:0000259" key="8">
    <source>
        <dbReference type="Pfam" id="PF00557"/>
    </source>
</evidence>
<name>A0A246JCT5_9BURK</name>
<proteinExistence type="inferred from homology"/>
<dbReference type="Pfam" id="PF21216">
    <property type="entry name" value="PepQ_N"/>
    <property type="match status" value="1"/>
</dbReference>
<evidence type="ECO:0000313" key="11">
    <source>
        <dbReference type="Proteomes" id="UP000197468"/>
    </source>
</evidence>
<evidence type="ECO:0000256" key="5">
    <source>
        <dbReference type="ARBA" id="ARBA00022997"/>
    </source>
</evidence>
<evidence type="ECO:0000256" key="7">
    <source>
        <dbReference type="ARBA" id="ARBA00023211"/>
    </source>
</evidence>
<dbReference type="InterPro" id="IPR022846">
    <property type="entry name" value="X_Pro_dipept"/>
</dbReference>
<dbReference type="GO" id="GO:0016795">
    <property type="term" value="F:phosphoric triester hydrolase activity"/>
    <property type="evidence" value="ECO:0007669"/>
    <property type="project" value="InterPro"/>
</dbReference>
<dbReference type="Gene3D" id="3.40.350.10">
    <property type="entry name" value="Creatinase/prolidase N-terminal domain"/>
    <property type="match status" value="1"/>
</dbReference>
<dbReference type="PANTHER" id="PTHR43226">
    <property type="entry name" value="XAA-PRO AMINOPEPTIDASE 3"/>
    <property type="match status" value="1"/>
</dbReference>
<accession>A0A246JCT5</accession>
<feature type="domain" description="Peptidase M24" evidence="8">
    <location>
        <begin position="170"/>
        <end position="427"/>
    </location>
</feature>
<evidence type="ECO:0000256" key="4">
    <source>
        <dbReference type="ARBA" id="ARBA00022801"/>
    </source>
</evidence>
<dbReference type="InterPro" id="IPR029149">
    <property type="entry name" value="Creatin/AminoP/Spt16_N"/>
</dbReference>
<keyword evidence="5" id="KW-0224">Dipeptidase</keyword>
<protein>
    <submittedName>
        <fullName evidence="10">Xaa-Pro dipeptidase</fullName>
    </submittedName>
</protein>
<evidence type="ECO:0000256" key="1">
    <source>
        <dbReference type="ARBA" id="ARBA00001936"/>
    </source>
</evidence>
<dbReference type="InterPro" id="IPR052433">
    <property type="entry name" value="X-Pro_dipept-like"/>
</dbReference>
<evidence type="ECO:0000313" key="10">
    <source>
        <dbReference type="EMBL" id="OWQ90419.1"/>
    </source>
</evidence>
<dbReference type="NCBIfam" id="NF010133">
    <property type="entry name" value="PRK13607.1"/>
    <property type="match status" value="1"/>
</dbReference>
<evidence type="ECO:0000256" key="6">
    <source>
        <dbReference type="ARBA" id="ARBA00023049"/>
    </source>
</evidence>
<dbReference type="PROSITE" id="PS00491">
    <property type="entry name" value="PROLINE_PEPTIDASE"/>
    <property type="match status" value="1"/>
</dbReference>
<keyword evidence="4" id="KW-0378">Hydrolase</keyword>
<dbReference type="RefSeq" id="WP_088385440.1">
    <property type="nucleotide sequence ID" value="NZ_NIOF01000005.1"/>
</dbReference>
<evidence type="ECO:0000256" key="2">
    <source>
        <dbReference type="ARBA" id="ARBA00022670"/>
    </source>
</evidence>
<keyword evidence="11" id="KW-1185">Reference proteome</keyword>
<sequence length="444" mass="48697">MTSSDSTSLPALYAAHLAEQQRRTEQALARGGYDALVIASGVEKFAFLDDRPYVFQPNPHFKLWAPLVQHPDSWLVIRPGHKPRLVYCQPEDYWHVPPSAPSGFWVEHFELIIVRRPEDAREHLQVAGRLAIVGEADAALDGIVPNNPLEVLNPLHYARAVKTPYELLRLREASRSGARAHLASQRAFREGRSEAEIHRAYLAASGHAERELPYGNIVALNEHAAVLHYQYQDVAAPARSLSLLVDAGAHSCGYASDITRTTGNGDATFQALIDAMEAAQLRLVDQVRAGVDYRGIHLASHREVAGVLRRLGIVAMSEEAMVAERVTSTFLPHGIGHLLGLQVHDVGGFMAGEDGGTIDKPEGHRYLRLTRVLQPGMVVTIEPGLYFIPMLLDQLRATPAAAQVDWTLVKHLSAFGGVRIEDDVACRDDGAPENMTRDAFAALG</sequence>
<dbReference type="Gene3D" id="3.90.230.10">
    <property type="entry name" value="Creatinase/methionine aminopeptidase superfamily"/>
    <property type="match status" value="1"/>
</dbReference>
<keyword evidence="6" id="KW-0482">Metalloprotease</keyword>
<dbReference type="GO" id="GO:0005829">
    <property type="term" value="C:cytosol"/>
    <property type="evidence" value="ECO:0007669"/>
    <property type="project" value="TreeGrafter"/>
</dbReference>
<reference evidence="10 11" key="1">
    <citation type="journal article" date="2008" name="Int. J. Syst. Evol. Microbiol.">
        <title>Description of Roseateles aquatilis sp. nov. and Roseateles terrae sp. nov., in the class Betaproteobacteria, and emended description of the genus Roseateles.</title>
        <authorList>
            <person name="Gomila M."/>
            <person name="Bowien B."/>
            <person name="Falsen E."/>
            <person name="Moore E.R."/>
            <person name="Lalucat J."/>
        </authorList>
    </citation>
    <scope>NUCLEOTIDE SEQUENCE [LARGE SCALE GENOMIC DNA]</scope>
    <source>
        <strain evidence="10 11">CCUG 48205</strain>
    </source>
</reference>
<dbReference type="SUPFAM" id="SSF55920">
    <property type="entry name" value="Creatinase/aminopeptidase"/>
    <property type="match status" value="1"/>
</dbReference>
<dbReference type="InterPro" id="IPR048819">
    <property type="entry name" value="PepQ_N"/>
</dbReference>
<dbReference type="EMBL" id="NIOF01000005">
    <property type="protein sequence ID" value="OWQ90419.1"/>
    <property type="molecule type" value="Genomic_DNA"/>
</dbReference>
<feature type="domain" description="Xaa-Pro dipeptidase N-terminal" evidence="9">
    <location>
        <begin position="12"/>
        <end position="157"/>
    </location>
</feature>
<dbReference type="Pfam" id="PF00557">
    <property type="entry name" value="Peptidase_M24"/>
    <property type="match status" value="1"/>
</dbReference>
<dbReference type="GO" id="GO:0008237">
    <property type="term" value="F:metallopeptidase activity"/>
    <property type="evidence" value="ECO:0007669"/>
    <property type="project" value="UniProtKB-KW"/>
</dbReference>
<dbReference type="GO" id="GO:0004177">
    <property type="term" value="F:aminopeptidase activity"/>
    <property type="evidence" value="ECO:0007669"/>
    <property type="project" value="TreeGrafter"/>
</dbReference>
<dbReference type="Proteomes" id="UP000197468">
    <property type="component" value="Unassembled WGS sequence"/>
</dbReference>
<dbReference type="GO" id="GO:0006508">
    <property type="term" value="P:proteolysis"/>
    <property type="evidence" value="ECO:0007669"/>
    <property type="project" value="UniProtKB-KW"/>
</dbReference>
<dbReference type="GO" id="GO:0046872">
    <property type="term" value="F:metal ion binding"/>
    <property type="evidence" value="ECO:0007669"/>
    <property type="project" value="UniProtKB-KW"/>
</dbReference>
<dbReference type="InterPro" id="IPR000994">
    <property type="entry name" value="Pept_M24"/>
</dbReference>
<dbReference type="PANTHER" id="PTHR43226:SF8">
    <property type="entry name" value="XAA-PRO DIPEPTIDASE"/>
    <property type="match status" value="1"/>
</dbReference>
<comment type="caution">
    <text evidence="10">The sequence shown here is derived from an EMBL/GenBank/DDBJ whole genome shotgun (WGS) entry which is preliminary data.</text>
</comment>
<dbReference type="GO" id="GO:0016805">
    <property type="term" value="F:dipeptidase activity"/>
    <property type="evidence" value="ECO:0007669"/>
    <property type="project" value="UniProtKB-KW"/>
</dbReference>
<comment type="cofactor">
    <cofactor evidence="1">
        <name>Mn(2+)</name>
        <dbReference type="ChEBI" id="CHEBI:29035"/>
    </cofactor>
</comment>
<dbReference type="InterPro" id="IPR036005">
    <property type="entry name" value="Creatinase/aminopeptidase-like"/>
</dbReference>
<gene>
    <name evidence="10" type="ORF">CDN99_13790</name>
</gene>